<protein>
    <recommendedName>
        <fullName evidence="8">DUF4870 domain-containing protein</fullName>
    </recommendedName>
</protein>
<dbReference type="Pfam" id="PF09685">
    <property type="entry name" value="MamF_MmsF"/>
    <property type="match status" value="1"/>
</dbReference>
<keyword evidence="4 5" id="KW-0472">Membrane</keyword>
<dbReference type="Proteomes" id="UP000231282">
    <property type="component" value="Unassembled WGS sequence"/>
</dbReference>
<reference evidence="7" key="1">
    <citation type="submission" date="2017-09" db="EMBL/GenBank/DDBJ databases">
        <title>Depth-based differentiation of microbial function through sediment-hosted aquifers and enrichment of novel symbionts in the deep terrestrial subsurface.</title>
        <authorList>
            <person name="Probst A.J."/>
            <person name="Ladd B."/>
            <person name="Jarett J.K."/>
            <person name="Geller-Mcgrath D.E."/>
            <person name="Sieber C.M.K."/>
            <person name="Emerson J.B."/>
            <person name="Anantharaman K."/>
            <person name="Thomas B.C."/>
            <person name="Malmstrom R."/>
            <person name="Stieglmeier M."/>
            <person name="Klingl A."/>
            <person name="Woyke T."/>
            <person name="Ryan C.M."/>
            <person name="Banfield J.F."/>
        </authorList>
    </citation>
    <scope>NUCLEOTIDE SEQUENCE [LARGE SCALE GENOMIC DNA]</scope>
</reference>
<dbReference type="PANTHER" id="PTHR36460">
    <property type="entry name" value="UPF0132 DOMAIN PROTEIN (AFU_ORTHOLOGUE AFUA_3G10255)"/>
    <property type="match status" value="1"/>
</dbReference>
<evidence type="ECO:0000256" key="4">
    <source>
        <dbReference type="ARBA" id="ARBA00023136"/>
    </source>
</evidence>
<feature type="transmembrane region" description="Helical" evidence="5">
    <location>
        <begin position="67"/>
        <end position="84"/>
    </location>
</feature>
<evidence type="ECO:0000256" key="2">
    <source>
        <dbReference type="ARBA" id="ARBA00022692"/>
    </source>
</evidence>
<proteinExistence type="predicted"/>
<dbReference type="PANTHER" id="PTHR36460:SF1">
    <property type="entry name" value="UPF0132 DOMAIN PROTEIN (AFU_ORTHOLOGUE AFUA_3G10255)"/>
    <property type="match status" value="1"/>
</dbReference>
<comment type="caution">
    <text evidence="6">The sequence shown here is derived from an EMBL/GenBank/DDBJ whole genome shotgun (WGS) entry which is preliminary data.</text>
</comment>
<evidence type="ECO:0008006" key="8">
    <source>
        <dbReference type="Google" id="ProtNLM"/>
    </source>
</evidence>
<accession>A0A2H0WQM4</accession>
<evidence type="ECO:0000313" key="7">
    <source>
        <dbReference type="Proteomes" id="UP000231282"/>
    </source>
</evidence>
<keyword evidence="2 5" id="KW-0812">Transmembrane</keyword>
<dbReference type="GO" id="GO:0016020">
    <property type="term" value="C:membrane"/>
    <property type="evidence" value="ECO:0007669"/>
    <property type="project" value="UniProtKB-SubCell"/>
</dbReference>
<evidence type="ECO:0000256" key="1">
    <source>
        <dbReference type="ARBA" id="ARBA00004141"/>
    </source>
</evidence>
<gene>
    <name evidence="6" type="ORF">COT63_02485</name>
</gene>
<dbReference type="AlphaFoldDB" id="A0A2H0WQM4"/>
<comment type="subcellular location">
    <subcellularLocation>
        <location evidence="1">Membrane</location>
        <topology evidence="1">Multi-pass membrane protein</topology>
    </subcellularLocation>
</comment>
<sequence>MVEEKKNNQRAALAYLLVPAIYFLANKEEDSFVQFHSKQAIIFALASFVVSVILGFIPVIGWVLFPFWGLACFAMWLFLMLKAYQGEEYKIPWLTDFVLEKLAKK</sequence>
<dbReference type="InterPro" id="IPR019109">
    <property type="entry name" value="MamF_MmsF"/>
</dbReference>
<name>A0A2H0WQM4_9BACT</name>
<keyword evidence="3 5" id="KW-1133">Transmembrane helix</keyword>
<evidence type="ECO:0000313" key="6">
    <source>
        <dbReference type="EMBL" id="PIS14960.1"/>
    </source>
</evidence>
<feature type="transmembrane region" description="Helical" evidence="5">
    <location>
        <begin position="40"/>
        <end position="61"/>
    </location>
</feature>
<organism evidence="6 7">
    <name type="scientific">Candidatus Shapirobacteria bacterium CG09_land_8_20_14_0_10_38_17</name>
    <dbReference type="NCBI Taxonomy" id="1974884"/>
    <lineage>
        <taxon>Bacteria</taxon>
        <taxon>Candidatus Shapironibacteriota</taxon>
    </lineage>
</organism>
<dbReference type="EMBL" id="PEZH01000050">
    <property type="protein sequence ID" value="PIS14960.1"/>
    <property type="molecule type" value="Genomic_DNA"/>
</dbReference>
<evidence type="ECO:0000256" key="5">
    <source>
        <dbReference type="SAM" id="Phobius"/>
    </source>
</evidence>
<evidence type="ECO:0000256" key="3">
    <source>
        <dbReference type="ARBA" id="ARBA00022989"/>
    </source>
</evidence>